<dbReference type="EMBL" id="PDUG01000002">
    <property type="protein sequence ID" value="PIC45796.1"/>
    <property type="molecule type" value="Genomic_DNA"/>
</dbReference>
<accession>A0A2G5V2S4</accession>
<evidence type="ECO:0000313" key="2">
    <source>
        <dbReference type="EMBL" id="PIC45796.1"/>
    </source>
</evidence>
<sequence length="107" mass="11553">MLIFRNDANDAREKLSEAKYGYFTTVAMVSGTVFALTAALCALAVTATVENSADPTAPKDACNLISNLFPVVMMSGVHKSCMWFLRLIASILTIVMVVTVLSIWTTS</sequence>
<protein>
    <submittedName>
        <fullName evidence="2">Uncharacterized protein</fullName>
    </submittedName>
</protein>
<dbReference type="AlphaFoldDB" id="A0A2G5V2S4"/>
<gene>
    <name evidence="2" type="primary">Cnig_chr_II.g5699</name>
    <name evidence="2" type="ORF">B9Z55_005699</name>
</gene>
<name>A0A2G5V2S4_9PELO</name>
<keyword evidence="1" id="KW-1133">Transmembrane helix</keyword>
<reference evidence="3" key="1">
    <citation type="submission" date="2017-10" db="EMBL/GenBank/DDBJ databases">
        <title>Rapid genome shrinkage in a self-fertile nematode reveals novel sperm competition proteins.</title>
        <authorList>
            <person name="Yin D."/>
            <person name="Schwarz E.M."/>
            <person name="Thomas C.G."/>
            <person name="Felde R.L."/>
            <person name="Korf I.F."/>
            <person name="Cutter A.D."/>
            <person name="Schartner C.M."/>
            <person name="Ralston E.J."/>
            <person name="Meyer B.J."/>
            <person name="Haag E.S."/>
        </authorList>
    </citation>
    <scope>NUCLEOTIDE SEQUENCE [LARGE SCALE GENOMIC DNA]</scope>
    <source>
        <strain evidence="3">JU1422</strain>
    </source>
</reference>
<evidence type="ECO:0000313" key="3">
    <source>
        <dbReference type="Proteomes" id="UP000230233"/>
    </source>
</evidence>
<keyword evidence="1" id="KW-0472">Membrane</keyword>
<dbReference type="Proteomes" id="UP000230233">
    <property type="component" value="Chromosome II"/>
</dbReference>
<keyword evidence="3" id="KW-1185">Reference proteome</keyword>
<keyword evidence="1" id="KW-0812">Transmembrane</keyword>
<evidence type="ECO:0000256" key="1">
    <source>
        <dbReference type="SAM" id="Phobius"/>
    </source>
</evidence>
<feature type="transmembrane region" description="Helical" evidence="1">
    <location>
        <begin position="20"/>
        <end position="45"/>
    </location>
</feature>
<feature type="transmembrane region" description="Helical" evidence="1">
    <location>
        <begin position="83"/>
        <end position="104"/>
    </location>
</feature>
<organism evidence="2 3">
    <name type="scientific">Caenorhabditis nigoni</name>
    <dbReference type="NCBI Taxonomy" id="1611254"/>
    <lineage>
        <taxon>Eukaryota</taxon>
        <taxon>Metazoa</taxon>
        <taxon>Ecdysozoa</taxon>
        <taxon>Nematoda</taxon>
        <taxon>Chromadorea</taxon>
        <taxon>Rhabditida</taxon>
        <taxon>Rhabditina</taxon>
        <taxon>Rhabditomorpha</taxon>
        <taxon>Rhabditoidea</taxon>
        <taxon>Rhabditidae</taxon>
        <taxon>Peloderinae</taxon>
        <taxon>Caenorhabditis</taxon>
    </lineage>
</organism>
<proteinExistence type="predicted"/>
<comment type="caution">
    <text evidence="2">The sequence shown here is derived from an EMBL/GenBank/DDBJ whole genome shotgun (WGS) entry which is preliminary data.</text>
</comment>